<organism evidence="3 4">
    <name type="scientific">Limosa lapponica baueri</name>
    <dbReference type="NCBI Taxonomy" id="1758121"/>
    <lineage>
        <taxon>Eukaryota</taxon>
        <taxon>Metazoa</taxon>
        <taxon>Chordata</taxon>
        <taxon>Craniata</taxon>
        <taxon>Vertebrata</taxon>
        <taxon>Euteleostomi</taxon>
        <taxon>Archelosauria</taxon>
        <taxon>Archosauria</taxon>
        <taxon>Dinosauria</taxon>
        <taxon>Saurischia</taxon>
        <taxon>Theropoda</taxon>
        <taxon>Coelurosauria</taxon>
        <taxon>Aves</taxon>
        <taxon>Neognathae</taxon>
        <taxon>Neoaves</taxon>
        <taxon>Charadriiformes</taxon>
        <taxon>Scolopacidae</taxon>
        <taxon>Limosa</taxon>
    </lineage>
</organism>
<dbReference type="SUPFAM" id="SSF48445">
    <property type="entry name" value="14-3-3 protein"/>
    <property type="match status" value="1"/>
</dbReference>
<dbReference type="AlphaFoldDB" id="A0A2I0TII5"/>
<dbReference type="InterPro" id="IPR000308">
    <property type="entry name" value="14-3-3"/>
</dbReference>
<evidence type="ECO:0000256" key="1">
    <source>
        <dbReference type="ARBA" id="ARBA00006141"/>
    </source>
</evidence>
<dbReference type="Gene3D" id="1.20.190.20">
    <property type="entry name" value="14-3-3 domain"/>
    <property type="match status" value="1"/>
</dbReference>
<dbReference type="Pfam" id="PF00244">
    <property type="entry name" value="14-3-3"/>
    <property type="match status" value="1"/>
</dbReference>
<dbReference type="InterPro" id="IPR023410">
    <property type="entry name" value="14-3-3_domain"/>
</dbReference>
<gene>
    <name evidence="3" type="ORF">llap_16101</name>
</gene>
<keyword evidence="4" id="KW-1185">Reference proteome</keyword>
<evidence type="ECO:0000259" key="2">
    <source>
        <dbReference type="SMART" id="SM00101"/>
    </source>
</evidence>
<comment type="similarity">
    <text evidence="1">Belongs to the 14-3-3 family.</text>
</comment>
<dbReference type="OrthoDB" id="10260625at2759"/>
<reference evidence="4" key="1">
    <citation type="submission" date="2017-11" db="EMBL/GenBank/DDBJ databases">
        <authorList>
            <person name="Lima N.C."/>
            <person name="Parody-Merino A.M."/>
            <person name="Battley P.F."/>
            <person name="Fidler A.E."/>
            <person name="Prosdocimi F."/>
        </authorList>
    </citation>
    <scope>NUCLEOTIDE SEQUENCE [LARGE SCALE GENOMIC DNA]</scope>
</reference>
<dbReference type="EMBL" id="KZ509932">
    <property type="protein sequence ID" value="PKU33596.1"/>
    <property type="molecule type" value="Genomic_DNA"/>
</dbReference>
<evidence type="ECO:0000313" key="4">
    <source>
        <dbReference type="Proteomes" id="UP000233556"/>
    </source>
</evidence>
<accession>A0A2I0TII5</accession>
<protein>
    <submittedName>
        <fullName evidence="3">14-3-3 protein epsilon isoform x2</fullName>
    </submittedName>
</protein>
<dbReference type="SMART" id="SM00101">
    <property type="entry name" value="14_3_3"/>
    <property type="match status" value="1"/>
</dbReference>
<reference evidence="4" key="2">
    <citation type="submission" date="2017-12" db="EMBL/GenBank/DDBJ databases">
        <title>Genome sequence of the Bar-tailed Godwit (Limosa lapponica baueri).</title>
        <authorList>
            <person name="Lima N.C.B."/>
            <person name="Parody-Merino A.M."/>
            <person name="Battley P.F."/>
            <person name="Fidler A.E."/>
            <person name="Prosdocimi F."/>
        </authorList>
    </citation>
    <scope>NUCLEOTIDE SEQUENCE [LARGE SCALE GENOMIC DNA]</scope>
</reference>
<dbReference type="PANTHER" id="PTHR18860">
    <property type="entry name" value="14-3-3 PROTEIN"/>
    <property type="match status" value="1"/>
</dbReference>
<dbReference type="InterPro" id="IPR036815">
    <property type="entry name" value="14-3-3_dom_sf"/>
</dbReference>
<feature type="domain" description="14-3-3" evidence="2">
    <location>
        <begin position="4"/>
        <end position="120"/>
    </location>
</feature>
<sequence>MDDREDLVYQAKLAEQAERYDEMVESMKKVAGMDVELTVEERNLLSVAYKNVIGARRASWRIISSIEQKEENKGGEDKLKMIREYRQMIFTSRETVESIISPGTDSYTTNGNDVGLEIFSQEWLWTTFC</sequence>
<proteinExistence type="inferred from homology"/>
<dbReference type="Proteomes" id="UP000233556">
    <property type="component" value="Unassembled WGS sequence"/>
</dbReference>
<dbReference type="PROSITE" id="PS00796">
    <property type="entry name" value="1433_1"/>
    <property type="match status" value="1"/>
</dbReference>
<evidence type="ECO:0000313" key="3">
    <source>
        <dbReference type="EMBL" id="PKU33596.1"/>
    </source>
</evidence>
<dbReference type="InterPro" id="IPR023409">
    <property type="entry name" value="14-3-3_CS"/>
</dbReference>
<name>A0A2I0TII5_LIMLA</name>